<evidence type="ECO:0000259" key="7">
    <source>
        <dbReference type="PROSITE" id="PS50110"/>
    </source>
</evidence>
<reference evidence="9" key="1">
    <citation type="journal article" date="2019" name="Int. J. Syst. Evol. Microbiol.">
        <title>The Global Catalogue of Microorganisms (GCM) 10K type strain sequencing project: providing services to taxonomists for standard genome sequencing and annotation.</title>
        <authorList>
            <consortium name="The Broad Institute Genomics Platform"/>
            <consortium name="The Broad Institute Genome Sequencing Center for Infectious Disease"/>
            <person name="Wu L."/>
            <person name="Ma J."/>
        </authorList>
    </citation>
    <scope>NUCLEOTIDE SEQUENCE [LARGE SCALE GENOMIC DNA]</scope>
    <source>
        <strain evidence="9">CCUG 46385</strain>
    </source>
</reference>
<evidence type="ECO:0000313" key="8">
    <source>
        <dbReference type="EMBL" id="MFC4805531.1"/>
    </source>
</evidence>
<dbReference type="SMART" id="SM00421">
    <property type="entry name" value="HTH_LUXR"/>
    <property type="match status" value="1"/>
</dbReference>
<dbReference type="RefSeq" id="WP_379789099.1">
    <property type="nucleotide sequence ID" value="NZ_JBHSHL010000051.1"/>
</dbReference>
<evidence type="ECO:0000256" key="3">
    <source>
        <dbReference type="ARBA" id="ARBA00023125"/>
    </source>
</evidence>
<dbReference type="InterPro" id="IPR011006">
    <property type="entry name" value="CheY-like_superfamily"/>
</dbReference>
<keyword evidence="2 5" id="KW-0597">Phosphoprotein</keyword>
<name>A0ABV9QP94_9FIRM</name>
<dbReference type="InterPro" id="IPR001789">
    <property type="entry name" value="Sig_transdc_resp-reg_receiver"/>
</dbReference>
<keyword evidence="9" id="KW-1185">Reference proteome</keyword>
<dbReference type="SUPFAM" id="SSF52172">
    <property type="entry name" value="CheY-like"/>
    <property type="match status" value="1"/>
</dbReference>
<evidence type="ECO:0000256" key="2">
    <source>
        <dbReference type="ARBA" id="ARBA00022553"/>
    </source>
</evidence>
<organism evidence="8 9">
    <name type="scientific">Filifactor villosus</name>
    <dbReference type="NCBI Taxonomy" id="29374"/>
    <lineage>
        <taxon>Bacteria</taxon>
        <taxon>Bacillati</taxon>
        <taxon>Bacillota</taxon>
        <taxon>Clostridia</taxon>
        <taxon>Peptostreptococcales</taxon>
        <taxon>Filifactoraceae</taxon>
        <taxon>Filifactor</taxon>
    </lineage>
</organism>
<dbReference type="PROSITE" id="PS50110">
    <property type="entry name" value="RESPONSE_REGULATORY"/>
    <property type="match status" value="1"/>
</dbReference>
<keyword evidence="3" id="KW-0238">DNA-binding</keyword>
<sequence length="238" mass="27351">MREETEDKEENKKIMLVEDQSILLDAFAMALETEKDFEVIAKILDPDLSLLACAKYHPDVVLMDICANDDTSGFLAAKRIKEHYPNIKVIMITGMPEITFIHYAKEIGADGFLYKSMKFSEIVSYIRDVLAGKDKFEPEKVETQLFLLNKEIDWDKFTKREIGILRLLCDGYVRSEIAKILDISENTVKVHQTRILGKSGFTKMSKLVCHVTQKGLLHPKMKQSKRDIMGTDIDEEER</sequence>
<dbReference type="Pfam" id="PF00072">
    <property type="entry name" value="Response_reg"/>
    <property type="match status" value="1"/>
</dbReference>
<comment type="function">
    <text evidence="4">May play the central regulatory role in sporulation. It may be an element of the effector pathway responsible for the activation of sporulation genes in response to nutritional stress. Spo0A may act in concert with spo0H (a sigma factor) to control the expression of some genes that are critical to the sporulation process.</text>
</comment>
<evidence type="ECO:0000259" key="6">
    <source>
        <dbReference type="PROSITE" id="PS50043"/>
    </source>
</evidence>
<feature type="domain" description="Response regulatory" evidence="7">
    <location>
        <begin position="13"/>
        <end position="130"/>
    </location>
</feature>
<dbReference type="InterPro" id="IPR000792">
    <property type="entry name" value="Tscrpt_reg_LuxR_C"/>
</dbReference>
<comment type="caution">
    <text evidence="8">The sequence shown here is derived from an EMBL/GenBank/DDBJ whole genome shotgun (WGS) entry which is preliminary data.</text>
</comment>
<gene>
    <name evidence="8" type="ORF">ACFO4R_10655</name>
</gene>
<dbReference type="PANTHER" id="PTHR45566:SF2">
    <property type="entry name" value="NARL SUBFAMILY"/>
    <property type="match status" value="1"/>
</dbReference>
<dbReference type="PRINTS" id="PR00038">
    <property type="entry name" value="HTHLUXR"/>
</dbReference>
<accession>A0ABV9QP94</accession>
<dbReference type="CDD" id="cd17535">
    <property type="entry name" value="REC_NarL-like"/>
    <property type="match status" value="1"/>
</dbReference>
<evidence type="ECO:0000256" key="4">
    <source>
        <dbReference type="ARBA" id="ARBA00024867"/>
    </source>
</evidence>
<evidence type="ECO:0000256" key="1">
    <source>
        <dbReference type="ARBA" id="ARBA00018672"/>
    </source>
</evidence>
<dbReference type="SUPFAM" id="SSF46894">
    <property type="entry name" value="C-terminal effector domain of the bipartite response regulators"/>
    <property type="match status" value="1"/>
</dbReference>
<dbReference type="PROSITE" id="PS50043">
    <property type="entry name" value="HTH_LUXR_2"/>
    <property type="match status" value="1"/>
</dbReference>
<proteinExistence type="predicted"/>
<feature type="modified residue" description="4-aspartylphosphate" evidence="5">
    <location>
        <position position="64"/>
    </location>
</feature>
<evidence type="ECO:0000256" key="5">
    <source>
        <dbReference type="PROSITE-ProRule" id="PRU00169"/>
    </source>
</evidence>
<evidence type="ECO:0000313" key="9">
    <source>
        <dbReference type="Proteomes" id="UP001595916"/>
    </source>
</evidence>
<dbReference type="Pfam" id="PF00196">
    <property type="entry name" value="GerE"/>
    <property type="match status" value="1"/>
</dbReference>
<dbReference type="Gene3D" id="3.40.50.2300">
    <property type="match status" value="1"/>
</dbReference>
<feature type="domain" description="HTH luxR-type" evidence="6">
    <location>
        <begin position="150"/>
        <end position="215"/>
    </location>
</feature>
<dbReference type="Proteomes" id="UP001595916">
    <property type="component" value="Unassembled WGS sequence"/>
</dbReference>
<dbReference type="SMART" id="SM00448">
    <property type="entry name" value="REC"/>
    <property type="match status" value="1"/>
</dbReference>
<dbReference type="PANTHER" id="PTHR45566">
    <property type="entry name" value="HTH-TYPE TRANSCRIPTIONAL REGULATOR YHJB-RELATED"/>
    <property type="match status" value="1"/>
</dbReference>
<dbReference type="InterPro" id="IPR016032">
    <property type="entry name" value="Sig_transdc_resp-reg_C-effctor"/>
</dbReference>
<dbReference type="EMBL" id="JBHSHL010000051">
    <property type="protein sequence ID" value="MFC4805531.1"/>
    <property type="molecule type" value="Genomic_DNA"/>
</dbReference>
<dbReference type="InterPro" id="IPR051015">
    <property type="entry name" value="EvgA-like"/>
</dbReference>
<dbReference type="InterPro" id="IPR058245">
    <property type="entry name" value="NreC/VraR/RcsB-like_REC"/>
</dbReference>
<protein>
    <recommendedName>
        <fullName evidence="1">Stage 0 sporulation protein A homolog</fullName>
    </recommendedName>
</protein>
<dbReference type="CDD" id="cd06170">
    <property type="entry name" value="LuxR_C_like"/>
    <property type="match status" value="1"/>
</dbReference>